<gene>
    <name evidence="2" type="ORF">BDY21DRAFT_355300</name>
</gene>
<dbReference type="AlphaFoldDB" id="A0A6A6NQG6"/>
<keyword evidence="3" id="KW-1185">Reference proteome</keyword>
<protein>
    <recommendedName>
        <fullName evidence="4">Transmembrane protein</fullName>
    </recommendedName>
</protein>
<evidence type="ECO:0000256" key="1">
    <source>
        <dbReference type="SAM" id="Phobius"/>
    </source>
</evidence>
<keyword evidence="1" id="KW-0812">Transmembrane</keyword>
<feature type="transmembrane region" description="Helical" evidence="1">
    <location>
        <begin position="12"/>
        <end position="31"/>
    </location>
</feature>
<sequence length="117" mass="13313">MHIGFSGRSAGLYRLRLLFVYYIHACAWLWHCCSLYPFPIRRACFLPSGSSTEEAARPCPVYLSVSAPFALLAQPRPFFFFVLRPLSIPHCRLVMLSVRPACHVSFLRCFSSALDLL</sequence>
<keyword evidence="1" id="KW-0472">Membrane</keyword>
<reference evidence="2" key="1">
    <citation type="journal article" date="2020" name="Stud. Mycol.">
        <title>101 Dothideomycetes genomes: a test case for predicting lifestyles and emergence of pathogens.</title>
        <authorList>
            <person name="Haridas S."/>
            <person name="Albert R."/>
            <person name="Binder M."/>
            <person name="Bloem J."/>
            <person name="Labutti K."/>
            <person name="Salamov A."/>
            <person name="Andreopoulos B."/>
            <person name="Baker S."/>
            <person name="Barry K."/>
            <person name="Bills G."/>
            <person name="Bluhm B."/>
            <person name="Cannon C."/>
            <person name="Castanera R."/>
            <person name="Culley D."/>
            <person name="Daum C."/>
            <person name="Ezra D."/>
            <person name="Gonzalez J."/>
            <person name="Henrissat B."/>
            <person name="Kuo A."/>
            <person name="Liang C."/>
            <person name="Lipzen A."/>
            <person name="Lutzoni F."/>
            <person name="Magnuson J."/>
            <person name="Mondo S."/>
            <person name="Nolan M."/>
            <person name="Ohm R."/>
            <person name="Pangilinan J."/>
            <person name="Park H.-J."/>
            <person name="Ramirez L."/>
            <person name="Alfaro M."/>
            <person name="Sun H."/>
            <person name="Tritt A."/>
            <person name="Yoshinaga Y."/>
            <person name="Zwiers L.-H."/>
            <person name="Turgeon B."/>
            <person name="Goodwin S."/>
            <person name="Spatafora J."/>
            <person name="Crous P."/>
            <person name="Grigoriev I."/>
        </authorList>
    </citation>
    <scope>NUCLEOTIDE SEQUENCE</scope>
    <source>
        <strain evidence="2">ATCC 16933</strain>
    </source>
</reference>
<dbReference type="EMBL" id="MU001696">
    <property type="protein sequence ID" value="KAF2453543.1"/>
    <property type="molecule type" value="Genomic_DNA"/>
</dbReference>
<name>A0A6A6NQG6_9PEZI</name>
<proteinExistence type="predicted"/>
<accession>A0A6A6NQG6</accession>
<organism evidence="2 3">
    <name type="scientific">Lineolata rhizophorae</name>
    <dbReference type="NCBI Taxonomy" id="578093"/>
    <lineage>
        <taxon>Eukaryota</taxon>
        <taxon>Fungi</taxon>
        <taxon>Dikarya</taxon>
        <taxon>Ascomycota</taxon>
        <taxon>Pezizomycotina</taxon>
        <taxon>Dothideomycetes</taxon>
        <taxon>Dothideomycetes incertae sedis</taxon>
        <taxon>Lineolatales</taxon>
        <taxon>Lineolataceae</taxon>
        <taxon>Lineolata</taxon>
    </lineage>
</organism>
<keyword evidence="1" id="KW-1133">Transmembrane helix</keyword>
<evidence type="ECO:0000313" key="2">
    <source>
        <dbReference type="EMBL" id="KAF2453543.1"/>
    </source>
</evidence>
<dbReference type="Proteomes" id="UP000799766">
    <property type="component" value="Unassembled WGS sequence"/>
</dbReference>
<feature type="non-terminal residue" evidence="2">
    <location>
        <position position="117"/>
    </location>
</feature>
<evidence type="ECO:0008006" key="4">
    <source>
        <dbReference type="Google" id="ProtNLM"/>
    </source>
</evidence>
<evidence type="ECO:0000313" key="3">
    <source>
        <dbReference type="Proteomes" id="UP000799766"/>
    </source>
</evidence>